<gene>
    <name evidence="1" type="ORF">EV44_g3931</name>
</gene>
<evidence type="ECO:0000313" key="1">
    <source>
        <dbReference type="EMBL" id="KHJ31222.1"/>
    </source>
</evidence>
<protein>
    <submittedName>
        <fullName evidence="1">Uncharacterized protein</fullName>
    </submittedName>
</protein>
<comment type="caution">
    <text evidence="1">The sequence shown here is derived from an EMBL/GenBank/DDBJ whole genome shotgun (WGS) entry which is preliminary data.</text>
</comment>
<dbReference type="AlphaFoldDB" id="A0A0B1NXW5"/>
<organism evidence="1 2">
    <name type="scientific">Uncinula necator</name>
    <name type="common">Grape powdery mildew</name>
    <dbReference type="NCBI Taxonomy" id="52586"/>
    <lineage>
        <taxon>Eukaryota</taxon>
        <taxon>Fungi</taxon>
        <taxon>Dikarya</taxon>
        <taxon>Ascomycota</taxon>
        <taxon>Pezizomycotina</taxon>
        <taxon>Leotiomycetes</taxon>
        <taxon>Erysiphales</taxon>
        <taxon>Erysiphaceae</taxon>
        <taxon>Erysiphe</taxon>
    </lineage>
</organism>
<proteinExistence type="predicted"/>
<evidence type="ECO:0000313" key="2">
    <source>
        <dbReference type="Proteomes" id="UP000030854"/>
    </source>
</evidence>
<sequence>MIGNLISLSKIYSNDQKYSGDGDSFDYKYGIFIDMGEKSEISPDDYFKAFSTMLKGAALKHYYISTKTSRAITTIDEICKNIRQTFEGDEFKRSMMTKWNNTTLSTTIEENPEKSIEICLQLLVDDLRTTQIALQKNIRNDLSFQNKCFICRKSGCWSTRHSTEERAKAMERYNQKLERFADRQYDQYLVEFEGKSDSDIEYDDTEIEMPIADIEKFEISDSETFITEVRTIDSEETLAIVRKLTDRSTVHAFLKDNDDVGIENHTLAPTLATSFMVTNRYGPSKFHGIMIDTGAVGKSTAGYNQYQAYCQIFSNTPINLADKGVVNATFGIGSTTSIGSVKILTPVGFLFVILSCRL</sequence>
<dbReference type="EMBL" id="JNVN01003114">
    <property type="protein sequence ID" value="KHJ31222.1"/>
    <property type="molecule type" value="Genomic_DNA"/>
</dbReference>
<accession>A0A0B1NXW5</accession>
<dbReference type="HOGENOM" id="CLU_031263_0_0_1"/>
<keyword evidence="2" id="KW-1185">Reference proteome</keyword>
<name>A0A0B1NXW5_UNCNE</name>
<dbReference type="Proteomes" id="UP000030854">
    <property type="component" value="Unassembled WGS sequence"/>
</dbReference>
<reference evidence="1 2" key="1">
    <citation type="journal article" date="2014" name="BMC Genomics">
        <title>Adaptive genomic structural variation in the grape powdery mildew pathogen, Erysiphe necator.</title>
        <authorList>
            <person name="Jones L."/>
            <person name="Riaz S."/>
            <person name="Morales-Cruz A."/>
            <person name="Amrine K.C."/>
            <person name="McGuire B."/>
            <person name="Gubler W.D."/>
            <person name="Walker M.A."/>
            <person name="Cantu D."/>
        </authorList>
    </citation>
    <scope>NUCLEOTIDE SEQUENCE [LARGE SCALE GENOMIC DNA]</scope>
    <source>
        <strain evidence="2">c</strain>
    </source>
</reference>